<evidence type="ECO:0008006" key="4">
    <source>
        <dbReference type="Google" id="ProtNLM"/>
    </source>
</evidence>
<sequence>VLGSFGMGYMSKSHCGDLMPCRAALAWKGKPFKLSFCMHSVTVEGADISSSSSKPFLTVSTGDKKKQTEQGDWSKADGRWTFREVLTMEVCPDEEACISLVCNQQLDLVVAALSLPSFSVGEVCVPIASVIPQLRMEDRDIEGLVYVTPNIGFDLLKDGVKTGRAYVSFETKQPPATASKGGQTDAWRGRPE</sequence>
<dbReference type="AlphaFoldDB" id="A0A813IBP2"/>
<dbReference type="Proteomes" id="UP000626109">
    <property type="component" value="Unassembled WGS sequence"/>
</dbReference>
<feature type="compositionally biased region" description="Polar residues" evidence="1">
    <location>
        <begin position="48"/>
        <end position="61"/>
    </location>
</feature>
<organism evidence="2 3">
    <name type="scientific">Polarella glacialis</name>
    <name type="common">Dinoflagellate</name>
    <dbReference type="NCBI Taxonomy" id="89957"/>
    <lineage>
        <taxon>Eukaryota</taxon>
        <taxon>Sar</taxon>
        <taxon>Alveolata</taxon>
        <taxon>Dinophyceae</taxon>
        <taxon>Suessiales</taxon>
        <taxon>Suessiaceae</taxon>
        <taxon>Polarella</taxon>
    </lineage>
</organism>
<gene>
    <name evidence="2" type="ORF">PGLA2088_LOCUS6456</name>
</gene>
<protein>
    <recommendedName>
        <fullName evidence="4">C2 domain-containing protein</fullName>
    </recommendedName>
</protein>
<dbReference type="EMBL" id="CAJNNW010006439">
    <property type="protein sequence ID" value="CAE8648310.1"/>
    <property type="molecule type" value="Genomic_DNA"/>
</dbReference>
<evidence type="ECO:0000313" key="3">
    <source>
        <dbReference type="Proteomes" id="UP000626109"/>
    </source>
</evidence>
<reference evidence="2" key="1">
    <citation type="submission" date="2021-02" db="EMBL/GenBank/DDBJ databases">
        <authorList>
            <person name="Dougan E. K."/>
            <person name="Rhodes N."/>
            <person name="Thang M."/>
            <person name="Chan C."/>
        </authorList>
    </citation>
    <scope>NUCLEOTIDE SEQUENCE</scope>
</reference>
<feature type="region of interest" description="Disordered" evidence="1">
    <location>
        <begin position="171"/>
        <end position="192"/>
    </location>
</feature>
<feature type="compositionally biased region" description="Polar residues" evidence="1">
    <location>
        <begin position="171"/>
        <end position="182"/>
    </location>
</feature>
<comment type="caution">
    <text evidence="2">The sequence shown here is derived from an EMBL/GenBank/DDBJ whole genome shotgun (WGS) entry which is preliminary data.</text>
</comment>
<feature type="region of interest" description="Disordered" evidence="1">
    <location>
        <begin position="48"/>
        <end position="70"/>
    </location>
</feature>
<name>A0A813IBP2_POLGL</name>
<accession>A0A813IBP2</accession>
<evidence type="ECO:0000256" key="1">
    <source>
        <dbReference type="SAM" id="MobiDB-lite"/>
    </source>
</evidence>
<feature type="non-terminal residue" evidence="2">
    <location>
        <position position="1"/>
    </location>
</feature>
<proteinExistence type="predicted"/>
<feature type="non-terminal residue" evidence="2">
    <location>
        <position position="192"/>
    </location>
</feature>
<evidence type="ECO:0000313" key="2">
    <source>
        <dbReference type="EMBL" id="CAE8648310.1"/>
    </source>
</evidence>